<evidence type="ECO:0000256" key="1">
    <source>
        <dbReference type="SAM" id="Phobius"/>
    </source>
</evidence>
<keyword evidence="1" id="KW-0812">Transmembrane</keyword>
<name>A0A6H5HYB3_9HEMI</name>
<feature type="transmembrane region" description="Helical" evidence="1">
    <location>
        <begin position="177"/>
        <end position="196"/>
    </location>
</feature>
<protein>
    <submittedName>
        <fullName evidence="2">Uncharacterized protein</fullName>
    </submittedName>
</protein>
<reference evidence="2 3" key="1">
    <citation type="submission" date="2020-02" db="EMBL/GenBank/DDBJ databases">
        <authorList>
            <person name="Ferguson B K."/>
        </authorList>
    </citation>
    <scope>NUCLEOTIDE SEQUENCE [LARGE SCALE GENOMIC DNA]</scope>
</reference>
<evidence type="ECO:0000313" key="3">
    <source>
        <dbReference type="Proteomes" id="UP000479000"/>
    </source>
</evidence>
<dbReference type="Proteomes" id="UP000479000">
    <property type="component" value="Unassembled WGS sequence"/>
</dbReference>
<accession>A0A6H5HYB3</accession>
<gene>
    <name evidence="2" type="ORF">NTEN_LOCUS23876</name>
</gene>
<evidence type="ECO:0000313" key="2">
    <source>
        <dbReference type="EMBL" id="CAB0020285.1"/>
    </source>
</evidence>
<keyword evidence="1" id="KW-0472">Membrane</keyword>
<keyword evidence="1" id="KW-1133">Transmembrane helix</keyword>
<proteinExistence type="predicted"/>
<dbReference type="EMBL" id="CADCXU010035191">
    <property type="protein sequence ID" value="CAB0020285.1"/>
    <property type="molecule type" value="Genomic_DNA"/>
</dbReference>
<feature type="transmembrane region" description="Helical" evidence="1">
    <location>
        <begin position="224"/>
        <end position="243"/>
    </location>
</feature>
<keyword evidence="3" id="KW-1185">Reference proteome</keyword>
<dbReference type="AlphaFoldDB" id="A0A6H5HYB3"/>
<organism evidence="2 3">
    <name type="scientific">Nesidiocoris tenuis</name>
    <dbReference type="NCBI Taxonomy" id="355587"/>
    <lineage>
        <taxon>Eukaryota</taxon>
        <taxon>Metazoa</taxon>
        <taxon>Ecdysozoa</taxon>
        <taxon>Arthropoda</taxon>
        <taxon>Hexapoda</taxon>
        <taxon>Insecta</taxon>
        <taxon>Pterygota</taxon>
        <taxon>Neoptera</taxon>
        <taxon>Paraneoptera</taxon>
        <taxon>Hemiptera</taxon>
        <taxon>Heteroptera</taxon>
        <taxon>Panheteroptera</taxon>
        <taxon>Cimicomorpha</taxon>
        <taxon>Miridae</taxon>
        <taxon>Dicyphina</taxon>
        <taxon>Nesidiocoris</taxon>
    </lineage>
</organism>
<sequence>MEVKSNLPRTLRRANRPPCRVQAKFNVLLIPGTGSSGAVDGNRSMGLALGRSASDVGPLCPEEIASRQNAEVLNRGRTYVYCWDLPNDQWNSGLMHTYIKSCIPGSADACGYRIKASAPYNRMYKLGILPPTISSIKPIKRQCLKEICGTPLSKQTMHGLRSKETPLNLCQRNSASIIYLSILCLCIAYNISYILYANIDFLNRVLEVGDSVSPTFTYINLTDFYLYLKWSFRSLVNMIFKMFRPKEAIARKSFWCLLAIEEK</sequence>